<keyword evidence="3" id="KW-1185">Reference proteome</keyword>
<keyword evidence="1" id="KW-1133">Transmembrane helix</keyword>
<feature type="transmembrane region" description="Helical" evidence="1">
    <location>
        <begin position="12"/>
        <end position="29"/>
    </location>
</feature>
<evidence type="ECO:0000256" key="1">
    <source>
        <dbReference type="SAM" id="Phobius"/>
    </source>
</evidence>
<evidence type="ECO:0000313" key="2">
    <source>
        <dbReference type="EMBL" id="GAA0153772.1"/>
    </source>
</evidence>
<reference evidence="2 3" key="1">
    <citation type="submission" date="2024-01" db="EMBL/GenBank/DDBJ databases">
        <title>The complete chloroplast genome sequence of Lithospermum erythrorhizon: insights into the phylogenetic relationship among Boraginaceae species and the maternal lineages of purple gromwells.</title>
        <authorList>
            <person name="Okada T."/>
            <person name="Watanabe K."/>
        </authorList>
    </citation>
    <scope>NUCLEOTIDE SEQUENCE [LARGE SCALE GENOMIC DNA]</scope>
</reference>
<organism evidence="2 3">
    <name type="scientific">Lithospermum erythrorhizon</name>
    <name type="common">Purple gromwell</name>
    <name type="synonym">Lithospermum officinale var. erythrorhizon</name>
    <dbReference type="NCBI Taxonomy" id="34254"/>
    <lineage>
        <taxon>Eukaryota</taxon>
        <taxon>Viridiplantae</taxon>
        <taxon>Streptophyta</taxon>
        <taxon>Embryophyta</taxon>
        <taxon>Tracheophyta</taxon>
        <taxon>Spermatophyta</taxon>
        <taxon>Magnoliopsida</taxon>
        <taxon>eudicotyledons</taxon>
        <taxon>Gunneridae</taxon>
        <taxon>Pentapetalae</taxon>
        <taxon>asterids</taxon>
        <taxon>lamiids</taxon>
        <taxon>Boraginales</taxon>
        <taxon>Boraginaceae</taxon>
        <taxon>Boraginoideae</taxon>
        <taxon>Lithospermeae</taxon>
        <taxon>Lithospermum</taxon>
    </lineage>
</organism>
<dbReference type="AlphaFoldDB" id="A0AAV3PPW4"/>
<accession>A0AAV3PPW4</accession>
<gene>
    <name evidence="2" type="ORF">LIER_11933</name>
</gene>
<dbReference type="EMBL" id="BAABME010002251">
    <property type="protein sequence ID" value="GAA0153772.1"/>
    <property type="molecule type" value="Genomic_DNA"/>
</dbReference>
<name>A0AAV3PPW4_LITER</name>
<sequence length="103" mass="12233">MGLDDIETVIRIKILMIMLIPTMFMMRRVQMMNLTTMMHLPMMMISSQVIVMHLMGHTSHILTFLLIRQKMLLQSKWRRMFHSTILPPTQYSLPTPVRYEAIV</sequence>
<proteinExistence type="predicted"/>
<comment type="caution">
    <text evidence="2">The sequence shown here is derived from an EMBL/GenBank/DDBJ whole genome shotgun (WGS) entry which is preliminary data.</text>
</comment>
<protein>
    <submittedName>
        <fullName evidence="2">Uncharacterized protein</fullName>
    </submittedName>
</protein>
<keyword evidence="1" id="KW-0812">Transmembrane</keyword>
<evidence type="ECO:0000313" key="3">
    <source>
        <dbReference type="Proteomes" id="UP001454036"/>
    </source>
</evidence>
<keyword evidence="1" id="KW-0472">Membrane</keyword>
<dbReference type="Proteomes" id="UP001454036">
    <property type="component" value="Unassembled WGS sequence"/>
</dbReference>
<feature type="transmembrane region" description="Helical" evidence="1">
    <location>
        <begin position="49"/>
        <end position="67"/>
    </location>
</feature>